<accession>A0A9P9FHC7</accession>
<dbReference type="Proteomes" id="UP000738349">
    <property type="component" value="Unassembled WGS sequence"/>
</dbReference>
<dbReference type="InterPro" id="IPR039634">
    <property type="entry name" value="Bul1-like"/>
</dbReference>
<evidence type="ECO:0000259" key="3">
    <source>
        <dbReference type="Pfam" id="PF04426"/>
    </source>
</evidence>
<dbReference type="AlphaFoldDB" id="A0A9P9FHC7"/>
<dbReference type="EMBL" id="JAGMUV010000004">
    <property type="protein sequence ID" value="KAH7161862.1"/>
    <property type="molecule type" value="Genomic_DNA"/>
</dbReference>
<comment type="caution">
    <text evidence="4">The sequence shown here is derived from an EMBL/GenBank/DDBJ whole genome shotgun (WGS) entry which is preliminary data.</text>
</comment>
<protein>
    <recommendedName>
        <fullName evidence="6">Arrestin-like N-terminal domain-containing protein</fullName>
    </recommendedName>
</protein>
<evidence type="ECO:0000313" key="5">
    <source>
        <dbReference type="Proteomes" id="UP000738349"/>
    </source>
</evidence>
<feature type="domain" description="Arrestin-like N-terminal" evidence="2">
    <location>
        <begin position="13"/>
        <end position="163"/>
    </location>
</feature>
<evidence type="ECO:0000256" key="1">
    <source>
        <dbReference type="SAM" id="MobiDB-lite"/>
    </source>
</evidence>
<dbReference type="PANTHER" id="PTHR31904">
    <property type="entry name" value="BYPASS OF STOP CODON PROTEIN 5-RELATED"/>
    <property type="match status" value="1"/>
</dbReference>
<dbReference type="PANTHER" id="PTHR31904:SF1">
    <property type="entry name" value="BYPASS OF STOP CODON PROTEIN 5-RELATED"/>
    <property type="match status" value="1"/>
</dbReference>
<dbReference type="InterPro" id="IPR014752">
    <property type="entry name" value="Arrestin-like_C"/>
</dbReference>
<evidence type="ECO:0000313" key="4">
    <source>
        <dbReference type="EMBL" id="KAH7161862.1"/>
    </source>
</evidence>
<gene>
    <name evidence="4" type="ORF">EDB81DRAFT_643813</name>
</gene>
<dbReference type="Gene3D" id="2.60.40.640">
    <property type="match status" value="1"/>
</dbReference>
<evidence type="ECO:0000259" key="2">
    <source>
        <dbReference type="Pfam" id="PF00339"/>
    </source>
</evidence>
<keyword evidence="5" id="KW-1185">Reference proteome</keyword>
<proteinExistence type="predicted"/>
<feature type="region of interest" description="Disordered" evidence="1">
    <location>
        <begin position="320"/>
        <end position="343"/>
    </location>
</feature>
<dbReference type="OrthoDB" id="2283785at2759"/>
<dbReference type="InterPro" id="IPR022794">
    <property type="entry name" value="Bul1_C"/>
</dbReference>
<feature type="domain" description="Bul1 C-terminal" evidence="3">
    <location>
        <begin position="326"/>
        <end position="410"/>
    </location>
</feature>
<name>A0A9P9FHC7_9HYPO</name>
<reference evidence="4" key="1">
    <citation type="journal article" date="2021" name="Nat. Commun.">
        <title>Genetic determinants of endophytism in the Arabidopsis root mycobiome.</title>
        <authorList>
            <person name="Mesny F."/>
            <person name="Miyauchi S."/>
            <person name="Thiergart T."/>
            <person name="Pickel B."/>
            <person name="Atanasova L."/>
            <person name="Karlsson M."/>
            <person name="Huettel B."/>
            <person name="Barry K.W."/>
            <person name="Haridas S."/>
            <person name="Chen C."/>
            <person name="Bauer D."/>
            <person name="Andreopoulos W."/>
            <person name="Pangilinan J."/>
            <person name="LaButti K."/>
            <person name="Riley R."/>
            <person name="Lipzen A."/>
            <person name="Clum A."/>
            <person name="Drula E."/>
            <person name="Henrissat B."/>
            <person name="Kohler A."/>
            <person name="Grigoriev I.V."/>
            <person name="Martin F.M."/>
            <person name="Hacquard S."/>
        </authorList>
    </citation>
    <scope>NUCLEOTIDE SEQUENCE</scope>
    <source>
        <strain evidence="4">MPI-CAGE-AT-0147</strain>
    </source>
</reference>
<sequence length="420" mass="46411">MPKTPKTSPGLSIELDNHYAARVYTTNSAVTGRVVVNVQRDIPFENVNICFLGTISTSVRGLLTHTPIISRRTILKLAMPVSESLCQAPRIFRAGQQYTFPFHFVIPEELTIDACYHHADTSVHHSHTQLPPSMGGWENDHLSTQKARVQYTVQAEFTRQNGSGRMLKTVLKGGKEILVLPNQPDEPPLDILPTDRMYTLKRSKHLKSSFLKMCGKITATAFQPPAVMLSNDGRTASSTQVQVNLDYEPANASTALPQITKTSAKIKAMTIFGFHGFSDFPDLGDWTHIYESHSTWHARTASISHQVLDTSGWMNATKGDSEEMASWREQSSSDDASESDGSIHSFDKGAAPSGYKLNTCISIDLPTHDQTFVPTFHSCIASRIYFIHLSLTISTEGKSSNLTLRIPLQVGVQSSLCKEC</sequence>
<dbReference type="Pfam" id="PF00339">
    <property type="entry name" value="Arrestin_N"/>
    <property type="match status" value="1"/>
</dbReference>
<dbReference type="InterPro" id="IPR011021">
    <property type="entry name" value="Arrestin-like_N"/>
</dbReference>
<dbReference type="Pfam" id="PF04426">
    <property type="entry name" value="Bul1_C"/>
    <property type="match status" value="1"/>
</dbReference>
<evidence type="ECO:0008006" key="6">
    <source>
        <dbReference type="Google" id="ProtNLM"/>
    </source>
</evidence>
<organism evidence="4 5">
    <name type="scientific">Dactylonectria macrodidyma</name>
    <dbReference type="NCBI Taxonomy" id="307937"/>
    <lineage>
        <taxon>Eukaryota</taxon>
        <taxon>Fungi</taxon>
        <taxon>Dikarya</taxon>
        <taxon>Ascomycota</taxon>
        <taxon>Pezizomycotina</taxon>
        <taxon>Sordariomycetes</taxon>
        <taxon>Hypocreomycetidae</taxon>
        <taxon>Hypocreales</taxon>
        <taxon>Nectriaceae</taxon>
        <taxon>Dactylonectria</taxon>
    </lineage>
</organism>